<dbReference type="RefSeq" id="WP_188914029.1">
    <property type="nucleotide sequence ID" value="NZ_BMMF01000008.1"/>
</dbReference>
<dbReference type="Gene3D" id="3.60.20.40">
    <property type="match status" value="1"/>
</dbReference>
<protein>
    <submittedName>
        <fullName evidence="2">Gamma-glutamyltranspeptidase</fullName>
    </submittedName>
</protein>
<dbReference type="InterPro" id="IPR052896">
    <property type="entry name" value="GGT-like_enzyme"/>
</dbReference>
<evidence type="ECO:0000256" key="1">
    <source>
        <dbReference type="SAM" id="MobiDB-lite"/>
    </source>
</evidence>
<dbReference type="EMBL" id="BMMF01000008">
    <property type="protein sequence ID" value="GGK40810.1"/>
    <property type="molecule type" value="Genomic_DNA"/>
</dbReference>
<dbReference type="Gene3D" id="1.10.246.130">
    <property type="match status" value="1"/>
</dbReference>
<proteinExistence type="predicted"/>
<keyword evidence="3" id="KW-1185">Reference proteome</keyword>
<dbReference type="InterPro" id="IPR043137">
    <property type="entry name" value="GGT_ssub_C"/>
</dbReference>
<evidence type="ECO:0000313" key="3">
    <source>
        <dbReference type="Proteomes" id="UP000600449"/>
    </source>
</evidence>
<dbReference type="InterPro" id="IPR029055">
    <property type="entry name" value="Ntn_hydrolases_N"/>
</dbReference>
<accession>A0A917QB75</accession>
<gene>
    <name evidence="2" type="ORF">GCM10011322_29980</name>
</gene>
<name>A0A917QB75_9HYPH</name>
<feature type="region of interest" description="Disordered" evidence="1">
    <location>
        <begin position="345"/>
        <end position="379"/>
    </location>
</feature>
<dbReference type="SUPFAM" id="SSF56235">
    <property type="entry name" value="N-terminal nucleophile aminohydrolases (Ntn hydrolases)"/>
    <property type="match status" value="1"/>
</dbReference>
<dbReference type="Proteomes" id="UP000600449">
    <property type="component" value="Unassembled WGS sequence"/>
</dbReference>
<feature type="region of interest" description="Disordered" evidence="1">
    <location>
        <begin position="391"/>
        <end position="437"/>
    </location>
</feature>
<dbReference type="PANTHER" id="PTHR43881">
    <property type="entry name" value="GAMMA-GLUTAMYLTRANSPEPTIDASE (AFU_ORTHOLOGUE AFUA_4G13580)"/>
    <property type="match status" value="1"/>
</dbReference>
<dbReference type="PRINTS" id="PR01210">
    <property type="entry name" value="GGTRANSPTASE"/>
</dbReference>
<reference evidence="2 3" key="1">
    <citation type="journal article" date="2014" name="Int. J. Syst. Evol. Microbiol.">
        <title>Complete genome sequence of Corynebacterium casei LMG S-19264T (=DSM 44701T), isolated from a smear-ripened cheese.</title>
        <authorList>
            <consortium name="US DOE Joint Genome Institute (JGI-PGF)"/>
            <person name="Walter F."/>
            <person name="Albersmeier A."/>
            <person name="Kalinowski J."/>
            <person name="Ruckert C."/>
        </authorList>
    </citation>
    <scope>NUCLEOTIDE SEQUENCE [LARGE SCALE GENOMIC DNA]</scope>
    <source>
        <strain evidence="2 3">CGMCC 1.9161</strain>
    </source>
</reference>
<comment type="caution">
    <text evidence="2">The sequence shown here is derived from an EMBL/GenBank/DDBJ whole genome shotgun (WGS) entry which is preliminary data.</text>
</comment>
<sequence length="568" mass="60623">MIPPTRPEIAGTRHVVAAGHFLAAAAAHDVLVAGGNAVDAGCAAGIALGVLQPDLVNVAGVAPIMIRMAGMETPITIDGLGTWSRSLPPRHFMERHGGTIPPGVERIVVPAAPAAWIEALARYGTMSFREVAGAAARFAREGFAVHPLLAETIAEYEEGYRAWPANAAIYLPRGRPPRVGERFVQSDLADTFERLFRAEEGSSGDRAAGLAAVRAAFYEGEIAREIVDYVAREGGFLSREDMASYRCRIEPALAMRTLGGTLHVCGAWCQGPVLPMTLAQIEVLGLDGLAHNDADYIHLLVEAMKGAFADREHHFGDPAFVDVPLDALVSPEHARARAAEIDRRRARQEMPGPLLPLGSTGERTVPAGGPDPRPEPDTSYVAVVDRDGNAFSATPSDGSWNVPVVPGTGLVPSSRGSQSRPDPAHPSGAAAGRRPRLTPNPALFVRGDDVMPFGTPGGDVQSQAMLQLLLNRYHFGMALQEAIDAPRFATYDFPGSFAPFTHHHGLVKLEPGIPERVGEALAARGHTVSYWRERDWRAGGLCAVETDRDEGLIRGGADPRRPAYAIGL</sequence>
<dbReference type="Pfam" id="PF01019">
    <property type="entry name" value="G_glu_transpept"/>
    <property type="match status" value="1"/>
</dbReference>
<dbReference type="PANTHER" id="PTHR43881:SF1">
    <property type="entry name" value="GAMMA-GLUTAMYLTRANSPEPTIDASE (AFU_ORTHOLOGUE AFUA_4G13580)"/>
    <property type="match status" value="1"/>
</dbReference>
<dbReference type="InterPro" id="IPR043138">
    <property type="entry name" value="GGT_lsub"/>
</dbReference>
<organism evidence="2 3">
    <name type="scientific">Salinarimonas ramus</name>
    <dbReference type="NCBI Taxonomy" id="690164"/>
    <lineage>
        <taxon>Bacteria</taxon>
        <taxon>Pseudomonadati</taxon>
        <taxon>Pseudomonadota</taxon>
        <taxon>Alphaproteobacteria</taxon>
        <taxon>Hyphomicrobiales</taxon>
        <taxon>Salinarimonadaceae</taxon>
        <taxon>Salinarimonas</taxon>
    </lineage>
</organism>
<evidence type="ECO:0000313" key="2">
    <source>
        <dbReference type="EMBL" id="GGK40810.1"/>
    </source>
</evidence>
<dbReference type="AlphaFoldDB" id="A0A917QB75"/>